<dbReference type="Gene3D" id="1.20.910.10">
    <property type="entry name" value="Heme oxygenase-like"/>
    <property type="match status" value="1"/>
</dbReference>
<dbReference type="InterPro" id="IPR004305">
    <property type="entry name" value="Thiaminase-2/PQQC"/>
</dbReference>
<comment type="pathway">
    <text evidence="1">Cofactor biosynthesis; thiamine diphosphate biosynthesis.</text>
</comment>
<dbReference type="NCBIfam" id="TIGR04306">
    <property type="entry name" value="salvage_TenA"/>
    <property type="match status" value="1"/>
</dbReference>
<dbReference type="EC" id="3.5.99.2" evidence="1"/>
<protein>
    <recommendedName>
        <fullName evidence="1">Aminopyrimidine aminohydrolase</fullName>
        <ecNumber evidence="1">3.5.99.2</ecNumber>
    </recommendedName>
</protein>
<reference evidence="3" key="2">
    <citation type="submission" date="2021-08" db="EMBL/GenBank/DDBJ databases">
        <authorList>
            <person name="Tani A."/>
            <person name="Ola A."/>
            <person name="Ogura Y."/>
            <person name="Katsura K."/>
            <person name="Hayashi T."/>
        </authorList>
    </citation>
    <scope>NUCLEOTIDE SEQUENCE</scope>
    <source>
        <strain evidence="3">DSM 23674</strain>
    </source>
</reference>
<sequence length="219" mass="24065">MFSTDAWARNAPLYEAARTLPFNRELAAGTLPLPAFRHYMIQDAHYLVAFAQALALAAAKSDGPDDVVQFTTAATAAIEVERGLHTDFFRRFGVSAEEVRATPPTPVAHHYISFLLASGFREPLAVHLAAMLPCFWMYREIGLDIHAGAAADNPYRAWIDTYAGPEFSEAVDAMIAVTDRVAAEAGAAERAAMHAAFTRAAQLEWMFWDSAYREAGWPV</sequence>
<evidence type="ECO:0000259" key="2">
    <source>
        <dbReference type="Pfam" id="PF03070"/>
    </source>
</evidence>
<dbReference type="Proteomes" id="UP001055101">
    <property type="component" value="Unassembled WGS sequence"/>
</dbReference>
<evidence type="ECO:0000256" key="1">
    <source>
        <dbReference type="RuleBase" id="RU363093"/>
    </source>
</evidence>
<proteinExistence type="inferred from homology"/>
<keyword evidence="1" id="KW-0784">Thiamine biosynthesis</keyword>
<accession>A0ABQ4TPJ3</accession>
<keyword evidence="1" id="KW-0378">Hydrolase</keyword>
<dbReference type="EMBL" id="BPRA01000012">
    <property type="protein sequence ID" value="GJE56239.1"/>
    <property type="molecule type" value="Genomic_DNA"/>
</dbReference>
<comment type="catalytic activity">
    <reaction evidence="1">
        <text>thiamine + H2O = 5-(2-hydroxyethyl)-4-methylthiazole + 4-amino-5-hydroxymethyl-2-methylpyrimidine + H(+)</text>
        <dbReference type="Rhea" id="RHEA:17509"/>
        <dbReference type="ChEBI" id="CHEBI:15377"/>
        <dbReference type="ChEBI" id="CHEBI:15378"/>
        <dbReference type="ChEBI" id="CHEBI:16892"/>
        <dbReference type="ChEBI" id="CHEBI:17957"/>
        <dbReference type="ChEBI" id="CHEBI:18385"/>
        <dbReference type="EC" id="3.5.99.2"/>
    </reaction>
</comment>
<feature type="domain" description="Thiaminase-2/PQQC" evidence="2">
    <location>
        <begin position="21"/>
        <end position="213"/>
    </location>
</feature>
<dbReference type="InterPro" id="IPR016084">
    <property type="entry name" value="Haem_Oase-like_multi-hlx"/>
</dbReference>
<dbReference type="InterPro" id="IPR027574">
    <property type="entry name" value="Thiaminase_II"/>
</dbReference>
<keyword evidence="4" id="KW-1185">Reference proteome</keyword>
<dbReference type="SUPFAM" id="SSF48613">
    <property type="entry name" value="Heme oxygenase-like"/>
    <property type="match status" value="1"/>
</dbReference>
<evidence type="ECO:0000313" key="3">
    <source>
        <dbReference type="EMBL" id="GJE56239.1"/>
    </source>
</evidence>
<dbReference type="CDD" id="cd19365">
    <property type="entry name" value="TenA_C-like"/>
    <property type="match status" value="1"/>
</dbReference>
<dbReference type="Pfam" id="PF03070">
    <property type="entry name" value="TENA_THI-4"/>
    <property type="match status" value="1"/>
</dbReference>
<comment type="catalytic activity">
    <reaction evidence="1">
        <text>4-amino-5-aminomethyl-2-methylpyrimidine + H2O = 4-amino-5-hydroxymethyl-2-methylpyrimidine + NH4(+)</text>
        <dbReference type="Rhea" id="RHEA:31799"/>
        <dbReference type="ChEBI" id="CHEBI:15377"/>
        <dbReference type="ChEBI" id="CHEBI:16892"/>
        <dbReference type="ChEBI" id="CHEBI:28938"/>
        <dbReference type="ChEBI" id="CHEBI:63416"/>
        <dbReference type="EC" id="3.5.99.2"/>
    </reaction>
</comment>
<evidence type="ECO:0000313" key="4">
    <source>
        <dbReference type="Proteomes" id="UP001055101"/>
    </source>
</evidence>
<dbReference type="InterPro" id="IPR050967">
    <property type="entry name" value="Thiamine_Salvage_TenA"/>
</dbReference>
<dbReference type="PANTHER" id="PTHR43198">
    <property type="entry name" value="BIFUNCTIONAL TH2 PROTEIN"/>
    <property type="match status" value="1"/>
</dbReference>
<gene>
    <name evidence="3" type="primary">tenA</name>
    <name evidence="3" type="ORF">EKPJFOCH_2739</name>
</gene>
<comment type="similarity">
    <text evidence="1">Belongs to the TenA family.</text>
</comment>
<name>A0ABQ4TPJ3_9HYPH</name>
<comment type="function">
    <text evidence="1">Catalyzes an amino-pyrimidine hydrolysis reaction at the C5' of the pyrimidine moiety of thiamine compounds, a reaction that is part of a thiamine salvage pathway.</text>
</comment>
<organism evidence="3 4">
    <name type="scientific">Methylobacterium thuringiense</name>
    <dbReference type="NCBI Taxonomy" id="1003091"/>
    <lineage>
        <taxon>Bacteria</taxon>
        <taxon>Pseudomonadati</taxon>
        <taxon>Pseudomonadota</taxon>
        <taxon>Alphaproteobacteria</taxon>
        <taxon>Hyphomicrobiales</taxon>
        <taxon>Methylobacteriaceae</taxon>
        <taxon>Methylobacterium</taxon>
    </lineage>
</organism>
<dbReference type="PANTHER" id="PTHR43198:SF2">
    <property type="entry name" value="SI:CH1073-67J19.1-RELATED"/>
    <property type="match status" value="1"/>
</dbReference>
<dbReference type="RefSeq" id="WP_147818585.1">
    <property type="nucleotide sequence ID" value="NZ_BPRA01000012.1"/>
</dbReference>
<comment type="caution">
    <text evidence="3">The sequence shown here is derived from an EMBL/GenBank/DDBJ whole genome shotgun (WGS) entry which is preliminary data.</text>
</comment>
<reference evidence="3" key="1">
    <citation type="journal article" date="2021" name="Front. Microbiol.">
        <title>Comprehensive Comparative Genomics and Phenotyping of Methylobacterium Species.</title>
        <authorList>
            <person name="Alessa O."/>
            <person name="Ogura Y."/>
            <person name="Fujitani Y."/>
            <person name="Takami H."/>
            <person name="Hayashi T."/>
            <person name="Sahin N."/>
            <person name="Tani A."/>
        </authorList>
    </citation>
    <scope>NUCLEOTIDE SEQUENCE</scope>
    <source>
        <strain evidence="3">DSM 23674</strain>
    </source>
</reference>